<gene>
    <name evidence="5" type="primary">xseA</name>
    <name evidence="9" type="ORF">EFBL_2558</name>
</gene>
<evidence type="ECO:0000256" key="3">
    <source>
        <dbReference type="ARBA" id="ARBA00022801"/>
    </source>
</evidence>
<accession>A0A292YP02</accession>
<dbReference type="GO" id="GO:0009318">
    <property type="term" value="C:exodeoxyribonuclease VII complex"/>
    <property type="evidence" value="ECO:0007669"/>
    <property type="project" value="UniProtKB-UniRule"/>
</dbReference>
<evidence type="ECO:0000259" key="7">
    <source>
        <dbReference type="Pfam" id="PF02601"/>
    </source>
</evidence>
<organism evidence="9 10">
    <name type="scientific">Effusibacillus lacus</name>
    <dbReference type="NCBI Taxonomy" id="1348429"/>
    <lineage>
        <taxon>Bacteria</taxon>
        <taxon>Bacillati</taxon>
        <taxon>Bacillota</taxon>
        <taxon>Bacilli</taxon>
        <taxon>Bacillales</taxon>
        <taxon>Alicyclobacillaceae</taxon>
        <taxon>Effusibacillus</taxon>
    </lineage>
</organism>
<feature type="domain" description="OB-fold nucleic acid binding" evidence="8">
    <location>
        <begin position="12"/>
        <end position="107"/>
    </location>
</feature>
<dbReference type="EC" id="3.1.11.6" evidence="5"/>
<dbReference type="InterPro" id="IPR003753">
    <property type="entry name" value="Exonuc_VII_L"/>
</dbReference>
<dbReference type="HAMAP" id="MF_00378">
    <property type="entry name" value="Exonuc_7_L"/>
    <property type="match status" value="1"/>
</dbReference>
<dbReference type="CDD" id="cd04489">
    <property type="entry name" value="ExoVII_LU_OBF"/>
    <property type="match status" value="1"/>
</dbReference>
<dbReference type="AlphaFoldDB" id="A0A292YP02"/>
<feature type="domain" description="Exonuclease VII large subunit C-terminal" evidence="7">
    <location>
        <begin position="130"/>
        <end position="449"/>
    </location>
</feature>
<dbReference type="Pfam" id="PF13742">
    <property type="entry name" value="tRNA_anti_2"/>
    <property type="match status" value="1"/>
</dbReference>
<dbReference type="GO" id="GO:0008855">
    <property type="term" value="F:exodeoxyribonuclease VII activity"/>
    <property type="evidence" value="ECO:0007669"/>
    <property type="project" value="UniProtKB-UniRule"/>
</dbReference>
<dbReference type="Proteomes" id="UP000217785">
    <property type="component" value="Unassembled WGS sequence"/>
</dbReference>
<sequence>MTAMENGKEQILSVSDLTVLIKRLFEQNPYLSDCWVRGEISNFTRHSSGHMYFTLKDSGSRIKSVMFASKNRNLNFLPKEGMKVLIRGYVSVYERDGQYQLYVEEMQPDGIGSLYLAFQQLKERLEKEGLFLQEHKKQIPRFPKVIGVVTSPTGAAVRDIITTIRRRYPVAHVLLHPVLVQGTEAPQSIAAAIQQLNTQPELAIDVLILGRGGGSLEELWAFNEEVVARAIFASQIPVISAVGHETDFTIADFVADVRAATPTAAAELAVPHLMELFRHLDSEQQRMATALAGRMREMKRRFETLEQSPVFTRPTDRIHQLRQRIDHTENELELVLTKLAGTRNKQVNDLMQRLARRSPVERVMRTEQQFGFLLQKLSAAMTNRMTAAGTRLDRMIDKLDAYSPLQVMKRGYSLTYRVDKDKQLIRSIREVQLGDKLNVRLQDGWLDCQVWGMEEEHNRDE</sequence>
<comment type="caution">
    <text evidence="9">The sequence shown here is derived from an EMBL/GenBank/DDBJ whole genome shotgun (WGS) entry which is preliminary data.</text>
</comment>
<dbReference type="NCBIfam" id="TIGR00237">
    <property type="entry name" value="xseA"/>
    <property type="match status" value="1"/>
</dbReference>
<dbReference type="PANTHER" id="PTHR30008:SF0">
    <property type="entry name" value="EXODEOXYRIBONUCLEASE 7 LARGE SUBUNIT"/>
    <property type="match status" value="1"/>
</dbReference>
<dbReference type="PANTHER" id="PTHR30008">
    <property type="entry name" value="EXODEOXYRIBONUCLEASE 7 LARGE SUBUNIT"/>
    <property type="match status" value="1"/>
</dbReference>
<protein>
    <recommendedName>
        <fullName evidence="5">Exodeoxyribonuclease 7 large subunit</fullName>
        <ecNumber evidence="5">3.1.11.6</ecNumber>
    </recommendedName>
    <alternativeName>
        <fullName evidence="5">Exodeoxyribonuclease VII large subunit</fullName>
        <shortName evidence="5">Exonuclease VII large subunit</shortName>
    </alternativeName>
</protein>
<keyword evidence="4 5" id="KW-0269">Exonuclease</keyword>
<comment type="catalytic activity">
    <reaction evidence="5 6">
        <text>Exonucleolytic cleavage in either 5'- to 3'- or 3'- to 5'-direction to yield nucleoside 5'-phosphates.</text>
        <dbReference type="EC" id="3.1.11.6"/>
    </reaction>
</comment>
<comment type="subunit">
    <text evidence="5">Heterooligomer composed of large and small subunits.</text>
</comment>
<evidence type="ECO:0000256" key="6">
    <source>
        <dbReference type="RuleBase" id="RU004355"/>
    </source>
</evidence>
<dbReference type="EMBL" id="BDUF01000068">
    <property type="protein sequence ID" value="GAX90916.1"/>
    <property type="molecule type" value="Genomic_DNA"/>
</dbReference>
<evidence type="ECO:0000256" key="2">
    <source>
        <dbReference type="ARBA" id="ARBA00022722"/>
    </source>
</evidence>
<evidence type="ECO:0000256" key="5">
    <source>
        <dbReference type="HAMAP-Rule" id="MF_00378"/>
    </source>
</evidence>
<comment type="function">
    <text evidence="5">Bidirectionally degrades single-stranded DNA into large acid-insoluble oligonucleotides, which are then degraded further into small acid-soluble oligonucleotides.</text>
</comment>
<dbReference type="InterPro" id="IPR020579">
    <property type="entry name" value="Exonuc_VII_lsu_C"/>
</dbReference>
<dbReference type="GO" id="GO:0003676">
    <property type="term" value="F:nucleic acid binding"/>
    <property type="evidence" value="ECO:0007669"/>
    <property type="project" value="InterPro"/>
</dbReference>
<comment type="subcellular location">
    <subcellularLocation>
        <location evidence="5 6">Cytoplasm</location>
    </subcellularLocation>
</comment>
<dbReference type="Pfam" id="PF02601">
    <property type="entry name" value="Exonuc_VII_L"/>
    <property type="match status" value="1"/>
</dbReference>
<evidence type="ECO:0000256" key="1">
    <source>
        <dbReference type="ARBA" id="ARBA00022490"/>
    </source>
</evidence>
<keyword evidence="3 5" id="KW-0378">Hydrolase</keyword>
<keyword evidence="10" id="KW-1185">Reference proteome</keyword>
<evidence type="ECO:0000259" key="8">
    <source>
        <dbReference type="Pfam" id="PF13742"/>
    </source>
</evidence>
<reference evidence="10" key="1">
    <citation type="submission" date="2017-07" db="EMBL/GenBank/DDBJ databases">
        <title>Draft genome sequence of Effusibacillus lacus strain skLN1.</title>
        <authorList>
            <person name="Watanabe M."/>
            <person name="Kojima H."/>
            <person name="Fukui M."/>
        </authorList>
    </citation>
    <scope>NUCLEOTIDE SEQUENCE [LARGE SCALE GENOMIC DNA]</scope>
    <source>
        <strain evidence="10">skLN1</strain>
    </source>
</reference>
<dbReference type="GO" id="GO:0005737">
    <property type="term" value="C:cytoplasm"/>
    <property type="evidence" value="ECO:0007669"/>
    <property type="project" value="UniProtKB-SubCell"/>
</dbReference>
<evidence type="ECO:0000313" key="10">
    <source>
        <dbReference type="Proteomes" id="UP000217785"/>
    </source>
</evidence>
<evidence type="ECO:0000313" key="9">
    <source>
        <dbReference type="EMBL" id="GAX90916.1"/>
    </source>
</evidence>
<keyword evidence="2 5" id="KW-0540">Nuclease</keyword>
<dbReference type="InterPro" id="IPR025824">
    <property type="entry name" value="OB-fold_nuc-bd_dom"/>
</dbReference>
<proteinExistence type="inferred from homology"/>
<name>A0A292YP02_9BACL</name>
<evidence type="ECO:0000256" key="4">
    <source>
        <dbReference type="ARBA" id="ARBA00022839"/>
    </source>
</evidence>
<comment type="similarity">
    <text evidence="5 6">Belongs to the XseA family.</text>
</comment>
<dbReference type="GO" id="GO:0006308">
    <property type="term" value="P:DNA catabolic process"/>
    <property type="evidence" value="ECO:0007669"/>
    <property type="project" value="UniProtKB-UniRule"/>
</dbReference>
<keyword evidence="1 5" id="KW-0963">Cytoplasm</keyword>